<proteinExistence type="predicted"/>
<evidence type="ECO:0000313" key="2">
    <source>
        <dbReference type="Proteomes" id="UP000010164"/>
    </source>
</evidence>
<organism evidence="1 2">
    <name type="scientific">Alcanivorax hongdengensis A-11-3</name>
    <dbReference type="NCBI Taxonomy" id="1177179"/>
    <lineage>
        <taxon>Bacteria</taxon>
        <taxon>Pseudomonadati</taxon>
        <taxon>Pseudomonadota</taxon>
        <taxon>Gammaproteobacteria</taxon>
        <taxon>Oceanospirillales</taxon>
        <taxon>Alcanivoracaceae</taxon>
        <taxon>Alcanivorax</taxon>
    </lineage>
</organism>
<evidence type="ECO:0000313" key="1">
    <source>
        <dbReference type="EMBL" id="EKF73318.1"/>
    </source>
</evidence>
<dbReference type="eggNOG" id="ENOG5032SWA">
    <property type="taxonomic scope" value="Bacteria"/>
</dbReference>
<dbReference type="EMBL" id="AMRJ01000028">
    <property type="protein sequence ID" value="EKF73318.1"/>
    <property type="molecule type" value="Genomic_DNA"/>
</dbReference>
<dbReference type="AlphaFoldDB" id="L0W9A3"/>
<dbReference type="Proteomes" id="UP000010164">
    <property type="component" value="Unassembled WGS sequence"/>
</dbReference>
<reference evidence="1 2" key="1">
    <citation type="journal article" date="2012" name="J. Bacteriol.">
        <title>Genome Sequence of the Alkane-Degrading Bacterium Alcanivorax hongdengensis Type Strain A-11-3.</title>
        <authorList>
            <person name="Lai Q."/>
            <person name="Shao Z."/>
        </authorList>
    </citation>
    <scope>NUCLEOTIDE SEQUENCE [LARGE SCALE GENOMIC DNA]</scope>
    <source>
        <strain evidence="1 2">A-11-3</strain>
    </source>
</reference>
<gene>
    <name evidence="1" type="ORF">A11A3_14175</name>
</gene>
<comment type="caution">
    <text evidence="1">The sequence shown here is derived from an EMBL/GenBank/DDBJ whole genome shotgun (WGS) entry which is preliminary data.</text>
</comment>
<dbReference type="PATRIC" id="fig|1177179.3.peg.2800"/>
<keyword evidence="2" id="KW-1185">Reference proteome</keyword>
<name>L0W9A3_9GAMM</name>
<dbReference type="RefSeq" id="WP_008930005.1">
    <property type="nucleotide sequence ID" value="NZ_AMRJ01000028.1"/>
</dbReference>
<accession>L0W9A3</accession>
<dbReference type="OrthoDB" id="8563547at2"/>
<protein>
    <submittedName>
        <fullName evidence="1">Uncharacterized protein</fullName>
    </submittedName>
</protein>
<sequence>MSIQNPIDKPVTEAGALALIYTGKRLPLQVLHSAAGYYLGTFDNGTEGGPVSRESVEYFPSHEAASHALQTGAWTQRPQP</sequence>